<dbReference type="Gene3D" id="3.60.10.10">
    <property type="entry name" value="Endonuclease/exonuclease/phosphatase"/>
    <property type="match status" value="1"/>
</dbReference>
<gene>
    <name evidence="3" type="ORF">K432DRAFT_301641</name>
</gene>
<dbReference type="PANTHER" id="PTHR11200:SF300">
    <property type="entry name" value="TYPE II INOSITOL 1,4,5-TRISPHOSPHATE 5-PHOSPHATASE"/>
    <property type="match status" value="1"/>
</dbReference>
<dbReference type="AlphaFoldDB" id="A0A8E2JDP8"/>
<proteinExistence type="predicted"/>
<dbReference type="Pfam" id="PF22669">
    <property type="entry name" value="Exo_endo_phos2"/>
    <property type="match status" value="2"/>
</dbReference>
<evidence type="ECO:0000313" key="4">
    <source>
        <dbReference type="Proteomes" id="UP000250266"/>
    </source>
</evidence>
<feature type="compositionally biased region" description="Basic and acidic residues" evidence="1">
    <location>
        <begin position="97"/>
        <end position="113"/>
    </location>
</feature>
<dbReference type="OrthoDB" id="7862313at2759"/>
<dbReference type="Gene3D" id="2.60.40.10">
    <property type="entry name" value="Immunoglobulins"/>
    <property type="match status" value="1"/>
</dbReference>
<dbReference type="PANTHER" id="PTHR11200">
    <property type="entry name" value="INOSITOL 5-PHOSPHATASE"/>
    <property type="match status" value="1"/>
</dbReference>
<dbReference type="Pfam" id="PF21310">
    <property type="entry name" value="OCRL-like_ASH"/>
    <property type="match status" value="1"/>
</dbReference>
<dbReference type="InterPro" id="IPR013783">
    <property type="entry name" value="Ig-like_fold"/>
</dbReference>
<feature type="region of interest" description="Disordered" evidence="1">
    <location>
        <begin position="925"/>
        <end position="948"/>
    </location>
</feature>
<dbReference type="InterPro" id="IPR000300">
    <property type="entry name" value="IPPc"/>
</dbReference>
<reference evidence="3 4" key="1">
    <citation type="journal article" date="2016" name="Nat. Commun.">
        <title>Ectomycorrhizal ecology is imprinted in the genome of the dominant symbiotic fungus Cenococcum geophilum.</title>
        <authorList>
            <consortium name="DOE Joint Genome Institute"/>
            <person name="Peter M."/>
            <person name="Kohler A."/>
            <person name="Ohm R.A."/>
            <person name="Kuo A."/>
            <person name="Krutzmann J."/>
            <person name="Morin E."/>
            <person name="Arend M."/>
            <person name="Barry K.W."/>
            <person name="Binder M."/>
            <person name="Choi C."/>
            <person name="Clum A."/>
            <person name="Copeland A."/>
            <person name="Grisel N."/>
            <person name="Haridas S."/>
            <person name="Kipfer T."/>
            <person name="LaButti K."/>
            <person name="Lindquist E."/>
            <person name="Lipzen A."/>
            <person name="Maire R."/>
            <person name="Meier B."/>
            <person name="Mihaltcheva S."/>
            <person name="Molinier V."/>
            <person name="Murat C."/>
            <person name="Poggeler S."/>
            <person name="Quandt C.A."/>
            <person name="Sperisen C."/>
            <person name="Tritt A."/>
            <person name="Tisserant E."/>
            <person name="Crous P.W."/>
            <person name="Henrissat B."/>
            <person name="Nehls U."/>
            <person name="Egli S."/>
            <person name="Spatafora J.W."/>
            <person name="Grigoriev I.V."/>
            <person name="Martin F.M."/>
        </authorList>
    </citation>
    <scope>NUCLEOTIDE SEQUENCE [LARGE SCALE GENOMIC DNA]</scope>
    <source>
        <strain evidence="3 4">CBS 459.81</strain>
    </source>
</reference>
<dbReference type="Proteomes" id="UP000250266">
    <property type="component" value="Unassembled WGS sequence"/>
</dbReference>
<evidence type="ECO:0000259" key="2">
    <source>
        <dbReference type="SMART" id="SM00128"/>
    </source>
</evidence>
<feature type="domain" description="Inositol polyphosphate-related phosphatase" evidence="2">
    <location>
        <begin position="49"/>
        <end position="523"/>
    </location>
</feature>
<accession>A0A8E2JDP8</accession>
<dbReference type="InterPro" id="IPR036691">
    <property type="entry name" value="Endo/exonu/phosph_ase_sf"/>
</dbReference>
<keyword evidence="4" id="KW-1185">Reference proteome</keyword>
<dbReference type="InterPro" id="IPR048869">
    <property type="entry name" value="OCRL-1_2_ASH"/>
</dbReference>
<feature type="region of interest" description="Disordered" evidence="1">
    <location>
        <begin position="93"/>
        <end position="121"/>
    </location>
</feature>
<evidence type="ECO:0000313" key="3">
    <source>
        <dbReference type="EMBL" id="OCK78602.1"/>
    </source>
</evidence>
<feature type="compositionally biased region" description="Polar residues" evidence="1">
    <location>
        <begin position="931"/>
        <end position="943"/>
    </location>
</feature>
<dbReference type="InterPro" id="IPR046985">
    <property type="entry name" value="IP5"/>
</dbReference>
<dbReference type="GO" id="GO:0004439">
    <property type="term" value="F:phosphatidylinositol-4,5-bisphosphate 5-phosphatase activity"/>
    <property type="evidence" value="ECO:0007669"/>
    <property type="project" value="TreeGrafter"/>
</dbReference>
<dbReference type="SUPFAM" id="SSF56219">
    <property type="entry name" value="DNase I-like"/>
    <property type="match status" value="1"/>
</dbReference>
<sequence>MASSNPANRSSVDLLDSTIPGAFPHAQISTHQTLSQAVYARRAEYTRPRRIRIKVGSWNVAALKGIEKDVGGWFVDGRDVEEAMAGLALEGQQTCGSDERESVKDQEARRTKETTLPWGDPGTVPGGDEIGIYALGLQEVVDVNSPAEALRPYTDPTTANKYKSAIEEVLPEGYRLVAEQQLIGLLILIYASPMMIPEIKSVSTTSVGTGLMGYMGNKGAVTARLILGETTRLVFINSHLGAGADKTALERRNWDVSQITSRTRFDPIADLMGVSQASGEALGEEDFAFWFGDLNYRLEGIPGDDVRRLLTVHTTDSSSASSFADACSQFSTSTADSEVDSMPIPAHMDPASLHTTLSSLLPHDELHQQQKARKAFHDGWQEGPIEFLPTYKYDIGSVGVFDSSEKKRSPSWCDRILYRTRRDKLAYDAKIKEEEEARKKDEEMKARGLEDAGADEDVLFDYNPETDGDEYDDFADAEDEVVVTKEGFEDEMFLEYYTAHQRVLSSDHKPLSAVFALKYDAVVPDLKAHIYQEVARELDRAENEGRPTITLVVDHSATSLTSTEEHSSNFEGVNFGDVKYATPKRRSVTIANTGRVPATISFVDRPAAPGQPEGPAPPWLSIAFDRPPNPPAATPSDTHSVGAKQYTIDPAEVCNVTLTLLISPIPLVRALNEGLASLDDILVLRVEGGRDHFLPVRGNWLQSALGMSIDRLIRIPEGGVRKLQGQKPSGAQPVKWSAPRELFRLTEAVEDSVERAIAEWDMTAGEGDVPPWLSDAAWPFASPQDVHGAENGSDVANEATEEQVFRLRVYEALDTDTPFEKAFEPNTPTRLKLSILAETLVFFLRSLEDGIVTVEMWQLFENGMAAREKAKQQLSPDDGRAWALEILSSAPNHNVSLILITSMLSRILNEIVSASLSSRVDGIGGSMKGTPRSSLDVTAQSPTKGRARRMTLTKNPEAARRWDYATLFAPAMIRAESLGKGREKETRVRDERAVGLIELFLREEETGK</sequence>
<dbReference type="EMBL" id="KV745050">
    <property type="protein sequence ID" value="OCK78602.1"/>
    <property type="molecule type" value="Genomic_DNA"/>
</dbReference>
<protein>
    <submittedName>
        <fullName evidence="3">DNase I-like protein</fullName>
    </submittedName>
</protein>
<organism evidence="3 4">
    <name type="scientific">Lepidopterella palustris CBS 459.81</name>
    <dbReference type="NCBI Taxonomy" id="1314670"/>
    <lineage>
        <taxon>Eukaryota</taxon>
        <taxon>Fungi</taxon>
        <taxon>Dikarya</taxon>
        <taxon>Ascomycota</taxon>
        <taxon>Pezizomycotina</taxon>
        <taxon>Dothideomycetes</taxon>
        <taxon>Pleosporomycetidae</taxon>
        <taxon>Mytilinidiales</taxon>
        <taxon>Argynnaceae</taxon>
        <taxon>Lepidopterella</taxon>
    </lineage>
</organism>
<name>A0A8E2JDP8_9PEZI</name>
<dbReference type="SMART" id="SM00128">
    <property type="entry name" value="IPPc"/>
    <property type="match status" value="1"/>
</dbReference>
<evidence type="ECO:0000256" key="1">
    <source>
        <dbReference type="SAM" id="MobiDB-lite"/>
    </source>
</evidence>
<feature type="region of interest" description="Disordered" evidence="1">
    <location>
        <begin position="605"/>
        <end position="641"/>
    </location>
</feature>
<dbReference type="GO" id="GO:0046856">
    <property type="term" value="P:phosphatidylinositol dephosphorylation"/>
    <property type="evidence" value="ECO:0007669"/>
    <property type="project" value="InterPro"/>
</dbReference>